<dbReference type="GO" id="GO:0008168">
    <property type="term" value="F:methyltransferase activity"/>
    <property type="evidence" value="ECO:0007669"/>
    <property type="project" value="UniProtKB-KW"/>
</dbReference>
<dbReference type="PANTHER" id="PTHR14614">
    <property type="entry name" value="HEPATOCELLULAR CARCINOMA-ASSOCIATED ANTIGEN"/>
    <property type="match status" value="1"/>
</dbReference>
<dbReference type="RefSeq" id="WP_131331219.1">
    <property type="nucleotide sequence ID" value="NZ_CP044016.1"/>
</dbReference>
<proteinExistence type="predicted"/>
<accession>A0A5P2G373</accession>
<dbReference type="AlphaFoldDB" id="A0A5P2G373"/>
<dbReference type="Gene3D" id="3.40.50.150">
    <property type="entry name" value="Vaccinia Virus protein VP39"/>
    <property type="match status" value="1"/>
</dbReference>
<dbReference type="OrthoDB" id="9784229at2"/>
<keyword evidence="2" id="KW-1185">Reference proteome</keyword>
<keyword evidence="1" id="KW-0489">Methyltransferase</keyword>
<dbReference type="Pfam" id="PF10294">
    <property type="entry name" value="Methyltransf_16"/>
    <property type="match status" value="1"/>
</dbReference>
<dbReference type="EMBL" id="CP044016">
    <property type="protein sequence ID" value="QES90256.1"/>
    <property type="molecule type" value="Genomic_DNA"/>
</dbReference>
<dbReference type="CDD" id="cd02440">
    <property type="entry name" value="AdoMet_MTases"/>
    <property type="match status" value="1"/>
</dbReference>
<gene>
    <name evidence="1" type="ORF">E0W69_016900</name>
</gene>
<name>A0A5P2G373_9BACT</name>
<dbReference type="InterPro" id="IPR029063">
    <property type="entry name" value="SAM-dependent_MTases_sf"/>
</dbReference>
<dbReference type="PANTHER" id="PTHR14614:SF130">
    <property type="entry name" value="PROTEIN-LYSINE N-METHYLTRANSFERASE EEF2KMT"/>
    <property type="match status" value="1"/>
</dbReference>
<evidence type="ECO:0000313" key="1">
    <source>
        <dbReference type="EMBL" id="QES90256.1"/>
    </source>
</evidence>
<organism evidence="1 2">
    <name type="scientific">Rhizosphaericola mali</name>
    <dbReference type="NCBI Taxonomy" id="2545455"/>
    <lineage>
        <taxon>Bacteria</taxon>
        <taxon>Pseudomonadati</taxon>
        <taxon>Bacteroidota</taxon>
        <taxon>Chitinophagia</taxon>
        <taxon>Chitinophagales</taxon>
        <taxon>Chitinophagaceae</taxon>
        <taxon>Rhizosphaericola</taxon>
    </lineage>
</organism>
<dbReference type="Proteomes" id="UP000292424">
    <property type="component" value="Chromosome"/>
</dbReference>
<dbReference type="SUPFAM" id="SSF53335">
    <property type="entry name" value="S-adenosyl-L-methionine-dependent methyltransferases"/>
    <property type="match status" value="1"/>
</dbReference>
<dbReference type="GO" id="GO:0032259">
    <property type="term" value="P:methylation"/>
    <property type="evidence" value="ECO:0007669"/>
    <property type="project" value="UniProtKB-KW"/>
</dbReference>
<dbReference type="InterPro" id="IPR019410">
    <property type="entry name" value="Methyltransf_16"/>
</dbReference>
<reference evidence="1 2" key="1">
    <citation type="submission" date="2019-09" db="EMBL/GenBank/DDBJ databases">
        <title>Complete genome sequence of Arachidicoccus sp. B3-10 isolated from apple orchard soil.</title>
        <authorList>
            <person name="Kim H.S."/>
            <person name="Han K.-I."/>
            <person name="Suh M.K."/>
            <person name="Lee K.C."/>
            <person name="Eom M.K."/>
            <person name="Kim J.-S."/>
            <person name="Kang S.W."/>
            <person name="Sin Y."/>
            <person name="Lee J.-S."/>
        </authorList>
    </citation>
    <scope>NUCLEOTIDE SEQUENCE [LARGE SCALE GENOMIC DNA]</scope>
    <source>
        <strain evidence="1 2">B3-10</strain>
    </source>
</reference>
<evidence type="ECO:0000313" key="2">
    <source>
        <dbReference type="Proteomes" id="UP000292424"/>
    </source>
</evidence>
<dbReference type="KEGG" id="arac:E0W69_016900"/>
<keyword evidence="1" id="KW-0808">Transferase</keyword>
<sequence>MEKSTNIFEYNYKLVHINVCIPNLATLKLKYENSLQDNPNINFPYWGQIWESAVALSDFIVDHPALFYDKKILELAAGLGLPSFVVSNFAQKVICSDYAKASLNYSEQTKLLNGLENVDIMQIDWNNIPSHLQPDIVLISDLNYEPQYFEELYFVLIALLNRGIKIFLATPQRLLAKPFIEKILEFAKHQEERQVRILDKKIEWITIFQLEI</sequence>
<protein>
    <submittedName>
        <fullName evidence="1">Methyltransferase</fullName>
    </submittedName>
</protein>